<keyword evidence="5" id="KW-0864">Zinc transport</keyword>
<evidence type="ECO:0000259" key="10">
    <source>
        <dbReference type="Pfam" id="PF01545"/>
    </source>
</evidence>
<feature type="domain" description="Cation efflux protein transmembrane" evidence="10">
    <location>
        <begin position="95"/>
        <end position="247"/>
    </location>
</feature>
<feature type="transmembrane region" description="Helical" evidence="9">
    <location>
        <begin position="138"/>
        <end position="157"/>
    </location>
</feature>
<dbReference type="PANTHER" id="PTHR11562">
    <property type="entry name" value="CATION EFFLUX PROTEIN/ ZINC TRANSPORTER"/>
    <property type="match status" value="1"/>
</dbReference>
<dbReference type="GO" id="GO:0030003">
    <property type="term" value="P:intracellular monoatomic cation homeostasis"/>
    <property type="evidence" value="ECO:0007669"/>
    <property type="project" value="UniProtKB-ARBA"/>
</dbReference>
<evidence type="ECO:0000256" key="6">
    <source>
        <dbReference type="ARBA" id="ARBA00022989"/>
    </source>
</evidence>
<comment type="subcellular location">
    <subcellularLocation>
        <location evidence="1">Membrane</location>
        <topology evidence="1">Multi-pass membrane protein</topology>
    </subcellularLocation>
</comment>
<feature type="domain" description="Cation efflux protein cytoplasmic" evidence="11">
    <location>
        <begin position="251"/>
        <end position="332"/>
    </location>
</feature>
<dbReference type="SUPFAM" id="SSF160240">
    <property type="entry name" value="Cation efflux protein cytoplasmic domain-like"/>
    <property type="match status" value="1"/>
</dbReference>
<dbReference type="NCBIfam" id="TIGR01297">
    <property type="entry name" value="CDF"/>
    <property type="match status" value="2"/>
</dbReference>
<proteinExistence type="inferred from homology"/>
<dbReference type="SUPFAM" id="SSF161111">
    <property type="entry name" value="Cation efflux protein transmembrane domain-like"/>
    <property type="match status" value="1"/>
</dbReference>
<evidence type="ECO:0000256" key="1">
    <source>
        <dbReference type="ARBA" id="ARBA00004141"/>
    </source>
</evidence>
<sequence>MSASNNSLEEETLELEINRENGSRHLVSPGSPMHIASPNDAVFNFETSESSVSDEIYEPYTDNPTEISASAPLLLVSDANQILRRKLADWIGRYASMVTNLMAISSDVVSFAISLLSIYLARRPATKNLSYGYHRAEILGALISVFIIWGLTGYLVMEAIERLKNPHEIDGKTMCLIAAIGVGVNVVAAMLHVLGDLLSSIGVLISAIVIMVSPDKVWVDPICTFAFSALVIATTFGVLRAGIRILMEGTPSHIDCQAVRQDLENIEGVKNIHDLHIWELTVGRASLTAHIRLHQYDPDIHSSPPSPAKILQQARYLLKKKYNLSHVTIQIDG</sequence>
<gene>
    <name evidence="12" type="ORF">PBRASI_LOCUS279</name>
</gene>
<dbReference type="GO" id="GO:0098771">
    <property type="term" value="P:inorganic ion homeostasis"/>
    <property type="evidence" value="ECO:0007669"/>
    <property type="project" value="UniProtKB-ARBA"/>
</dbReference>
<evidence type="ECO:0000313" key="12">
    <source>
        <dbReference type="EMBL" id="CAG8455284.1"/>
    </source>
</evidence>
<dbReference type="InterPro" id="IPR027469">
    <property type="entry name" value="Cation_efflux_TMD_sf"/>
</dbReference>
<dbReference type="Pfam" id="PF01545">
    <property type="entry name" value="Cation_efflux"/>
    <property type="match status" value="1"/>
</dbReference>
<feature type="transmembrane region" description="Helical" evidence="9">
    <location>
        <begin position="94"/>
        <end position="118"/>
    </location>
</feature>
<dbReference type="Gene3D" id="1.20.1510.10">
    <property type="entry name" value="Cation efflux protein transmembrane domain"/>
    <property type="match status" value="1"/>
</dbReference>
<comment type="caution">
    <text evidence="12">The sequence shown here is derived from an EMBL/GenBank/DDBJ whole genome shotgun (WGS) entry which is preliminary data.</text>
</comment>
<dbReference type="PANTHER" id="PTHR11562:SF17">
    <property type="entry name" value="RE54080P-RELATED"/>
    <property type="match status" value="1"/>
</dbReference>
<protein>
    <submittedName>
        <fullName evidence="12">8332_t:CDS:1</fullName>
    </submittedName>
</protein>
<keyword evidence="6 9" id="KW-1133">Transmembrane helix</keyword>
<keyword evidence="8 9" id="KW-0472">Membrane</keyword>
<keyword evidence="3" id="KW-0813">Transport</keyword>
<dbReference type="InterPro" id="IPR027470">
    <property type="entry name" value="Cation_efflux_CTD"/>
</dbReference>
<dbReference type="InterPro" id="IPR002524">
    <property type="entry name" value="Cation_efflux"/>
</dbReference>
<name>A0A9N8VGQ4_9GLOM</name>
<feature type="transmembrane region" description="Helical" evidence="9">
    <location>
        <begin position="217"/>
        <end position="239"/>
    </location>
</feature>
<dbReference type="Proteomes" id="UP000789739">
    <property type="component" value="Unassembled WGS sequence"/>
</dbReference>
<evidence type="ECO:0000256" key="7">
    <source>
        <dbReference type="ARBA" id="ARBA00023065"/>
    </source>
</evidence>
<dbReference type="AlphaFoldDB" id="A0A9N8VGQ4"/>
<reference evidence="12" key="1">
    <citation type="submission" date="2021-06" db="EMBL/GenBank/DDBJ databases">
        <authorList>
            <person name="Kallberg Y."/>
            <person name="Tangrot J."/>
            <person name="Rosling A."/>
        </authorList>
    </citation>
    <scope>NUCLEOTIDE SEQUENCE</scope>
    <source>
        <strain evidence="12">BR232B</strain>
    </source>
</reference>
<dbReference type="InterPro" id="IPR058533">
    <property type="entry name" value="Cation_efflux_TM"/>
</dbReference>
<dbReference type="Pfam" id="PF16916">
    <property type="entry name" value="ZT_dimer"/>
    <property type="match status" value="1"/>
</dbReference>
<dbReference type="EMBL" id="CAJVPI010000012">
    <property type="protein sequence ID" value="CAG8455284.1"/>
    <property type="molecule type" value="Genomic_DNA"/>
</dbReference>
<dbReference type="GO" id="GO:0005385">
    <property type="term" value="F:zinc ion transmembrane transporter activity"/>
    <property type="evidence" value="ECO:0007669"/>
    <property type="project" value="TreeGrafter"/>
</dbReference>
<evidence type="ECO:0000256" key="9">
    <source>
        <dbReference type="SAM" id="Phobius"/>
    </source>
</evidence>
<dbReference type="InterPro" id="IPR036837">
    <property type="entry name" value="Cation_efflux_CTD_sf"/>
</dbReference>
<feature type="transmembrane region" description="Helical" evidence="9">
    <location>
        <begin position="178"/>
        <end position="211"/>
    </location>
</feature>
<keyword evidence="13" id="KW-1185">Reference proteome</keyword>
<dbReference type="InterPro" id="IPR050681">
    <property type="entry name" value="CDF/SLC30A"/>
</dbReference>
<organism evidence="12 13">
    <name type="scientific">Paraglomus brasilianum</name>
    <dbReference type="NCBI Taxonomy" id="144538"/>
    <lineage>
        <taxon>Eukaryota</taxon>
        <taxon>Fungi</taxon>
        <taxon>Fungi incertae sedis</taxon>
        <taxon>Mucoromycota</taxon>
        <taxon>Glomeromycotina</taxon>
        <taxon>Glomeromycetes</taxon>
        <taxon>Paraglomerales</taxon>
        <taxon>Paraglomeraceae</taxon>
        <taxon>Paraglomus</taxon>
    </lineage>
</organism>
<keyword evidence="7" id="KW-0406">Ion transport</keyword>
<evidence type="ECO:0000256" key="4">
    <source>
        <dbReference type="ARBA" id="ARBA00022692"/>
    </source>
</evidence>
<evidence type="ECO:0000313" key="13">
    <source>
        <dbReference type="Proteomes" id="UP000789739"/>
    </source>
</evidence>
<evidence type="ECO:0000259" key="11">
    <source>
        <dbReference type="Pfam" id="PF16916"/>
    </source>
</evidence>
<evidence type="ECO:0000256" key="8">
    <source>
        <dbReference type="ARBA" id="ARBA00023136"/>
    </source>
</evidence>
<dbReference type="OrthoDB" id="9944568at2759"/>
<comment type="similarity">
    <text evidence="2">Belongs to the cation diffusion facilitator (CDF) transporter (TC 2.A.4) family. SLC30A subfamily.</text>
</comment>
<evidence type="ECO:0000256" key="2">
    <source>
        <dbReference type="ARBA" id="ARBA00008873"/>
    </source>
</evidence>
<evidence type="ECO:0000256" key="5">
    <source>
        <dbReference type="ARBA" id="ARBA00022906"/>
    </source>
</evidence>
<accession>A0A9N8VGQ4</accession>
<keyword evidence="4 9" id="KW-0812">Transmembrane</keyword>
<keyword evidence="5" id="KW-0862">Zinc</keyword>
<dbReference type="GO" id="GO:0005886">
    <property type="term" value="C:plasma membrane"/>
    <property type="evidence" value="ECO:0007669"/>
    <property type="project" value="TreeGrafter"/>
</dbReference>
<evidence type="ECO:0000256" key="3">
    <source>
        <dbReference type="ARBA" id="ARBA00022448"/>
    </source>
</evidence>